<dbReference type="Proteomes" id="UP000634530">
    <property type="component" value="Chromosome"/>
</dbReference>
<sequence length="172" mass="19072">MNIEVVDGVAELRVLASVPACSWSLGVALREETHRAYRQALEAYLQIPVAASEHAIHSLIEAGFSIACMHALCERGIILPAEQEGVISGKTLLVRGKENPSLSPDESDRLFRIVHIIAMSEAIFGDHEKARRWLSKPKTQLNGRSPRELLWSCPGAYQIEQMLIRLAEGLYS</sequence>
<organism evidence="2 3">
    <name type="scientific">Pseudomonas vanderleydeniana</name>
    <dbReference type="NCBI Taxonomy" id="2745495"/>
    <lineage>
        <taxon>Bacteria</taxon>
        <taxon>Pseudomonadati</taxon>
        <taxon>Pseudomonadota</taxon>
        <taxon>Gammaproteobacteria</taxon>
        <taxon>Pseudomonadales</taxon>
        <taxon>Pseudomonadaceae</taxon>
        <taxon>Pseudomonas</taxon>
    </lineage>
</organism>
<evidence type="ECO:0000313" key="3">
    <source>
        <dbReference type="Proteomes" id="UP000634530"/>
    </source>
</evidence>
<name>A0A9E6PRH1_9PSED</name>
<protein>
    <submittedName>
        <fullName evidence="2">DUF2384 domain-containing protein</fullName>
    </submittedName>
</protein>
<keyword evidence="3" id="KW-1185">Reference proteome</keyword>
<dbReference type="EMBL" id="CP077093">
    <property type="protein sequence ID" value="QXI31539.1"/>
    <property type="molecule type" value="Genomic_DNA"/>
</dbReference>
<feature type="domain" description="Antitoxin Xre/MbcA/ParS-like toxin-binding" evidence="1">
    <location>
        <begin position="121"/>
        <end position="169"/>
    </location>
</feature>
<dbReference type="KEGG" id="pvw:HU752_018100"/>
<evidence type="ECO:0000259" key="1">
    <source>
        <dbReference type="Pfam" id="PF09722"/>
    </source>
</evidence>
<dbReference type="InterPro" id="IPR011979">
    <property type="entry name" value="Antitox_Xre"/>
</dbReference>
<dbReference type="Pfam" id="PF09722">
    <property type="entry name" value="Xre_MbcA_ParS_C"/>
    <property type="match status" value="1"/>
</dbReference>
<proteinExistence type="predicted"/>
<reference evidence="2 3" key="2">
    <citation type="journal article" date="2021" name="Microorganisms">
        <title>The Ever-Expanding Pseudomonas Genus: Description of 43 New Species and Partition of the Pseudomonas putida Group.</title>
        <authorList>
            <person name="Girard L."/>
            <person name="Lood C."/>
            <person name="Hofte M."/>
            <person name="Vandamme P."/>
            <person name="Rokni-Zadeh H."/>
            <person name="van Noort V."/>
            <person name="Lavigne R."/>
            <person name="De Mot R."/>
        </authorList>
    </citation>
    <scope>NUCLEOTIDE SEQUENCE [LARGE SCALE GENOMIC DNA]</scope>
    <source>
        <strain evidence="2 3">RW8P3</strain>
    </source>
</reference>
<reference evidence="2 3" key="1">
    <citation type="journal article" date="2020" name="Microorganisms">
        <title>Reliable Identification of Environmental Pseudomonas Isolates Using the rpoD Gene.</title>
        <authorList>
            <consortium name="The Broad Institute Genome Sequencing Platform"/>
            <person name="Girard L."/>
            <person name="Lood C."/>
            <person name="Rokni-Zadeh H."/>
            <person name="van Noort V."/>
            <person name="Lavigne R."/>
            <person name="De Mot R."/>
        </authorList>
    </citation>
    <scope>NUCLEOTIDE SEQUENCE [LARGE SCALE GENOMIC DNA]</scope>
    <source>
        <strain evidence="2 3">RW8P3</strain>
    </source>
</reference>
<dbReference type="NCBIfam" id="TIGR02293">
    <property type="entry name" value="TAS_TIGR02293"/>
    <property type="match status" value="1"/>
</dbReference>
<dbReference type="AlphaFoldDB" id="A0A9E6PRH1"/>
<accession>A0A9E6PRH1</accession>
<evidence type="ECO:0000313" key="2">
    <source>
        <dbReference type="EMBL" id="QXI31539.1"/>
    </source>
</evidence>
<dbReference type="InterPro" id="IPR024467">
    <property type="entry name" value="Xre/MbcA/ParS-like_toxin-bd"/>
</dbReference>
<gene>
    <name evidence="2" type="ORF">HU752_018100</name>
</gene>